<dbReference type="AlphaFoldDB" id="A0A931F9S7"/>
<accession>A0A931F9S7</accession>
<name>A0A931F9S7_9FIRM</name>
<reference evidence="1" key="1">
    <citation type="submission" date="2020-11" db="EMBL/GenBank/DDBJ databases">
        <title>Halonatronomonas betainensis gen. nov., sp. nov. a novel haloalkaliphilic representative of the family Halanaerobiacae capable of betaine degradation.</title>
        <authorList>
            <person name="Boltyanskaya Y."/>
            <person name="Kevbrin V."/>
            <person name="Detkova E."/>
            <person name="Grouzdev D.S."/>
            <person name="Koziaeva V."/>
            <person name="Zhilina T."/>
        </authorList>
    </citation>
    <scope>NUCLEOTIDE SEQUENCE</scope>
    <source>
        <strain evidence="1">Z-7014</strain>
    </source>
</reference>
<evidence type="ECO:0000313" key="1">
    <source>
        <dbReference type="EMBL" id="MBF8436212.1"/>
    </source>
</evidence>
<proteinExistence type="predicted"/>
<protein>
    <submittedName>
        <fullName evidence="1">Uncharacterized protein</fullName>
    </submittedName>
</protein>
<dbReference type="EMBL" id="JADPIE010000002">
    <property type="protein sequence ID" value="MBF8436212.1"/>
    <property type="molecule type" value="Genomic_DNA"/>
</dbReference>
<dbReference type="Proteomes" id="UP000621436">
    <property type="component" value="Unassembled WGS sequence"/>
</dbReference>
<keyword evidence="2" id="KW-1185">Reference proteome</keyword>
<evidence type="ECO:0000313" key="2">
    <source>
        <dbReference type="Proteomes" id="UP000621436"/>
    </source>
</evidence>
<comment type="caution">
    <text evidence="1">The sequence shown here is derived from an EMBL/GenBank/DDBJ whole genome shotgun (WGS) entry which is preliminary data.</text>
</comment>
<sequence>MLISKECEEKSTDERISTGQTELEEIMPVNPSTLELSNYLMDLDYEELKIMQSFMLTGREINHKLNEFGSEGIKDIEDIEDMFASFSDKPDHASKSDLVSYMVGKSPFSDYIYLGLEAYKQINE</sequence>
<organism evidence="1 2">
    <name type="scientific">Halonatronomonas betaini</name>
    <dbReference type="NCBI Taxonomy" id="2778430"/>
    <lineage>
        <taxon>Bacteria</taxon>
        <taxon>Bacillati</taxon>
        <taxon>Bacillota</taxon>
        <taxon>Clostridia</taxon>
        <taxon>Halanaerobiales</taxon>
        <taxon>Halarsenatibacteraceae</taxon>
        <taxon>Halonatronomonas</taxon>
    </lineage>
</organism>
<dbReference type="RefSeq" id="WP_270453010.1">
    <property type="nucleotide sequence ID" value="NZ_JADPIE010000002.1"/>
</dbReference>
<gene>
    <name evidence="1" type="ORF">I0Q91_03900</name>
</gene>